<dbReference type="InterPro" id="IPR036721">
    <property type="entry name" value="RCK_C_sf"/>
</dbReference>
<dbReference type="EMBL" id="FMIC01000002">
    <property type="protein sequence ID" value="SCL72571.1"/>
    <property type="molecule type" value="Genomic_DNA"/>
</dbReference>
<dbReference type="InterPro" id="IPR026278">
    <property type="entry name" value="KhtT"/>
</dbReference>
<sequence>MQIERMPLPGIGVGYTLHTSEGQVLGVVCHRSGRRDIVVYAPGDPDTVERSVALSPTEAQEVAELLHPVATIDHVTHLERHREAVSVAELPITAASPYDGRTLAEAVARTQGVSVIAVIRGERTITAPGLGHVLAHGDILIVAGGQQSIGALSRALVHTDP</sequence>
<evidence type="ECO:0000313" key="5">
    <source>
        <dbReference type="Proteomes" id="UP001334804"/>
    </source>
</evidence>
<dbReference type="SUPFAM" id="SSF116726">
    <property type="entry name" value="TrkA C-terminal domain-like"/>
    <property type="match status" value="1"/>
</dbReference>
<reference evidence="2 4" key="1">
    <citation type="submission" date="2016-06" db="EMBL/GenBank/DDBJ databases">
        <authorList>
            <person name="Kjaerup R.B."/>
            <person name="Dalgaard T.S."/>
            <person name="Juul-Madsen H.R."/>
        </authorList>
    </citation>
    <scope>NUCLEOTIDE SEQUENCE [LARGE SCALE GENOMIC DNA]</scope>
    <source>
        <strain evidence="2 4">DSM 43363</strain>
    </source>
</reference>
<reference evidence="3 5" key="2">
    <citation type="submission" date="2022-10" db="EMBL/GenBank/DDBJ databases">
        <title>The complete genomes of actinobacterial strains from the NBC collection.</title>
        <authorList>
            <person name="Joergensen T.S."/>
            <person name="Alvarez Arevalo M."/>
            <person name="Sterndorff E.B."/>
            <person name="Faurdal D."/>
            <person name="Vuksanovic O."/>
            <person name="Mourched A.-S."/>
            <person name="Charusanti P."/>
            <person name="Shaw S."/>
            <person name="Blin K."/>
            <person name="Weber T."/>
        </authorList>
    </citation>
    <scope>NUCLEOTIDE SEQUENCE [LARGE SCALE GENOMIC DNA]</scope>
    <source>
        <strain evidence="3 5">NBC 01809</strain>
    </source>
</reference>
<organism evidence="2 4">
    <name type="scientific">Micromonospora peucetia</name>
    <dbReference type="NCBI Taxonomy" id="47871"/>
    <lineage>
        <taxon>Bacteria</taxon>
        <taxon>Bacillati</taxon>
        <taxon>Actinomycetota</taxon>
        <taxon>Actinomycetes</taxon>
        <taxon>Micromonosporales</taxon>
        <taxon>Micromonosporaceae</taxon>
        <taxon>Micromonospora</taxon>
    </lineage>
</organism>
<dbReference type="Gene3D" id="3.30.70.1450">
    <property type="entry name" value="Regulator of K+ conductance, C-terminal domain"/>
    <property type="match status" value="1"/>
</dbReference>
<dbReference type="InterPro" id="IPR006037">
    <property type="entry name" value="RCK_C"/>
</dbReference>
<accession>A0A1C6W210</accession>
<evidence type="ECO:0000313" key="4">
    <source>
        <dbReference type="Proteomes" id="UP000199343"/>
    </source>
</evidence>
<dbReference type="PROSITE" id="PS51202">
    <property type="entry name" value="RCK_C"/>
    <property type="match status" value="1"/>
</dbReference>
<dbReference type="Pfam" id="PF02080">
    <property type="entry name" value="TrkA_C"/>
    <property type="match status" value="1"/>
</dbReference>
<dbReference type="Proteomes" id="UP001334804">
    <property type="component" value="Chromosome"/>
</dbReference>
<dbReference type="EMBL" id="CP109071">
    <property type="protein sequence ID" value="WSA32013.1"/>
    <property type="molecule type" value="Genomic_DNA"/>
</dbReference>
<keyword evidence="5" id="KW-1185">Reference proteome</keyword>
<dbReference type="RefSeq" id="WP_176733831.1">
    <property type="nucleotide sequence ID" value="NZ_CP109071.1"/>
</dbReference>
<evidence type="ECO:0000313" key="2">
    <source>
        <dbReference type="EMBL" id="SCL72571.1"/>
    </source>
</evidence>
<dbReference type="Proteomes" id="UP000199343">
    <property type="component" value="Unassembled WGS sequence"/>
</dbReference>
<gene>
    <name evidence="2" type="ORF">GA0070608_5072</name>
    <name evidence="3" type="ORF">OIE14_28500</name>
</gene>
<dbReference type="InterPro" id="IPR058776">
    <property type="entry name" value="KhtT-like_N"/>
</dbReference>
<feature type="domain" description="RCK C-terminal" evidence="1">
    <location>
        <begin position="73"/>
        <end position="158"/>
    </location>
</feature>
<evidence type="ECO:0000259" key="1">
    <source>
        <dbReference type="PROSITE" id="PS51202"/>
    </source>
</evidence>
<proteinExistence type="predicted"/>
<evidence type="ECO:0000313" key="3">
    <source>
        <dbReference type="EMBL" id="WSA32013.1"/>
    </source>
</evidence>
<protein>
    <submittedName>
        <fullName evidence="2">Potassium/proton antiporter regulatory subunit, CPA2 family</fullName>
    </submittedName>
</protein>
<dbReference type="AlphaFoldDB" id="A0A1C6W210"/>
<dbReference type="Pfam" id="PF25991">
    <property type="entry name" value="KhtT_N"/>
    <property type="match status" value="1"/>
</dbReference>
<dbReference type="STRING" id="47871.GA0070608_5072"/>
<name>A0A1C6W210_9ACTN</name>
<dbReference type="GO" id="GO:0008324">
    <property type="term" value="F:monoatomic cation transmembrane transporter activity"/>
    <property type="evidence" value="ECO:0007669"/>
    <property type="project" value="InterPro"/>
</dbReference>
<dbReference type="GO" id="GO:0006813">
    <property type="term" value="P:potassium ion transport"/>
    <property type="evidence" value="ECO:0007669"/>
    <property type="project" value="InterPro"/>
</dbReference>
<dbReference type="PIRSF" id="PIRSF005028">
    <property type="entry name" value="KhtT"/>
    <property type="match status" value="1"/>
</dbReference>